<name>A0ACC2G0A0_DALPE</name>
<reference evidence="1" key="1">
    <citation type="submission" date="2021-05" db="EMBL/GenBank/DDBJ databases">
        <authorList>
            <person name="Pan Q."/>
            <person name="Jouanno E."/>
            <person name="Zahm M."/>
            <person name="Klopp C."/>
            <person name="Cabau C."/>
            <person name="Louis A."/>
            <person name="Berthelot C."/>
            <person name="Parey E."/>
            <person name="Roest Crollius H."/>
            <person name="Montfort J."/>
            <person name="Robinson-Rechavi M."/>
            <person name="Bouchez O."/>
            <person name="Lampietro C."/>
            <person name="Lopez Roques C."/>
            <person name="Donnadieu C."/>
            <person name="Postlethwait J."/>
            <person name="Bobe J."/>
            <person name="Dillon D."/>
            <person name="Chandos A."/>
            <person name="von Hippel F."/>
            <person name="Guiguen Y."/>
        </authorList>
    </citation>
    <scope>NUCLEOTIDE SEQUENCE</scope>
    <source>
        <strain evidence="1">YG-Jan2019</strain>
    </source>
</reference>
<gene>
    <name evidence="1" type="ORF">DPEC_G00223620</name>
</gene>
<protein>
    <submittedName>
        <fullName evidence="1">Uncharacterized protein</fullName>
    </submittedName>
</protein>
<evidence type="ECO:0000313" key="2">
    <source>
        <dbReference type="Proteomes" id="UP001157502"/>
    </source>
</evidence>
<organism evidence="1 2">
    <name type="scientific">Dallia pectoralis</name>
    <name type="common">Alaska blackfish</name>
    <dbReference type="NCBI Taxonomy" id="75939"/>
    <lineage>
        <taxon>Eukaryota</taxon>
        <taxon>Metazoa</taxon>
        <taxon>Chordata</taxon>
        <taxon>Craniata</taxon>
        <taxon>Vertebrata</taxon>
        <taxon>Euteleostomi</taxon>
        <taxon>Actinopterygii</taxon>
        <taxon>Neopterygii</taxon>
        <taxon>Teleostei</taxon>
        <taxon>Protacanthopterygii</taxon>
        <taxon>Esociformes</taxon>
        <taxon>Umbridae</taxon>
        <taxon>Dallia</taxon>
    </lineage>
</organism>
<accession>A0ACC2G0A0</accession>
<sequence length="71" mass="8288">MRRLSWLLIDRETTARCRLRETRPCGLVEEYVRTEQPLSIFFFCRLFYCCCTATVGFLKEGGVVQICCALD</sequence>
<evidence type="ECO:0000313" key="1">
    <source>
        <dbReference type="EMBL" id="KAJ7996930.1"/>
    </source>
</evidence>
<proteinExistence type="predicted"/>
<comment type="caution">
    <text evidence="1">The sequence shown here is derived from an EMBL/GenBank/DDBJ whole genome shotgun (WGS) entry which is preliminary data.</text>
</comment>
<dbReference type="EMBL" id="CM055746">
    <property type="protein sequence ID" value="KAJ7996930.1"/>
    <property type="molecule type" value="Genomic_DNA"/>
</dbReference>
<dbReference type="Proteomes" id="UP001157502">
    <property type="component" value="Chromosome 19"/>
</dbReference>
<keyword evidence="2" id="KW-1185">Reference proteome</keyword>